<proteinExistence type="predicted"/>
<dbReference type="AlphaFoldDB" id="A0AAV7QYS2"/>
<evidence type="ECO:0000313" key="2">
    <source>
        <dbReference type="Proteomes" id="UP001066276"/>
    </source>
</evidence>
<sequence length="126" mass="14254">MRLKQARNTQHKSALRSEVEAEMARKARFSSAEACVRLGTLFPLARYDAASAKALRRPRGCSRCPAWRRALDRLEWELELTAMPEKPWAWAQSVVPGKTRGLALGPLPFSAQRCEERWEMSGNLTA</sequence>
<dbReference type="EMBL" id="JANPWB010000010">
    <property type="protein sequence ID" value="KAJ1145208.1"/>
    <property type="molecule type" value="Genomic_DNA"/>
</dbReference>
<dbReference type="Proteomes" id="UP001066276">
    <property type="component" value="Chromosome 6"/>
</dbReference>
<gene>
    <name evidence="1" type="ORF">NDU88_011499</name>
</gene>
<keyword evidence="2" id="KW-1185">Reference proteome</keyword>
<name>A0AAV7QYS2_PLEWA</name>
<evidence type="ECO:0000313" key="1">
    <source>
        <dbReference type="EMBL" id="KAJ1145208.1"/>
    </source>
</evidence>
<organism evidence="1 2">
    <name type="scientific">Pleurodeles waltl</name>
    <name type="common">Iberian ribbed newt</name>
    <dbReference type="NCBI Taxonomy" id="8319"/>
    <lineage>
        <taxon>Eukaryota</taxon>
        <taxon>Metazoa</taxon>
        <taxon>Chordata</taxon>
        <taxon>Craniata</taxon>
        <taxon>Vertebrata</taxon>
        <taxon>Euteleostomi</taxon>
        <taxon>Amphibia</taxon>
        <taxon>Batrachia</taxon>
        <taxon>Caudata</taxon>
        <taxon>Salamandroidea</taxon>
        <taxon>Salamandridae</taxon>
        <taxon>Pleurodelinae</taxon>
        <taxon>Pleurodeles</taxon>
    </lineage>
</organism>
<accession>A0AAV7QYS2</accession>
<comment type="caution">
    <text evidence="1">The sequence shown here is derived from an EMBL/GenBank/DDBJ whole genome shotgun (WGS) entry which is preliminary data.</text>
</comment>
<reference evidence="1" key="1">
    <citation type="journal article" date="2022" name="bioRxiv">
        <title>Sequencing and chromosome-scale assembly of the giantPleurodeles waltlgenome.</title>
        <authorList>
            <person name="Brown T."/>
            <person name="Elewa A."/>
            <person name="Iarovenko S."/>
            <person name="Subramanian E."/>
            <person name="Araus A.J."/>
            <person name="Petzold A."/>
            <person name="Susuki M."/>
            <person name="Suzuki K.-i.T."/>
            <person name="Hayashi T."/>
            <person name="Toyoda A."/>
            <person name="Oliveira C."/>
            <person name="Osipova E."/>
            <person name="Leigh N.D."/>
            <person name="Simon A."/>
            <person name="Yun M.H."/>
        </authorList>
    </citation>
    <scope>NUCLEOTIDE SEQUENCE</scope>
    <source>
        <strain evidence="1">20211129_DDA</strain>
        <tissue evidence="1">Liver</tissue>
    </source>
</reference>
<protein>
    <submittedName>
        <fullName evidence="1">Uncharacterized protein</fullName>
    </submittedName>
</protein>